<reference evidence="2 3" key="2">
    <citation type="journal article" date="2013" name="PLoS Genet.">
        <title>Comparative genome structure, secondary metabolite, and effector coding capacity across Cochliobolus pathogens.</title>
        <authorList>
            <person name="Condon B.J."/>
            <person name="Leng Y."/>
            <person name="Wu D."/>
            <person name="Bushley K.E."/>
            <person name="Ohm R.A."/>
            <person name="Otillar R."/>
            <person name="Martin J."/>
            <person name="Schackwitz W."/>
            <person name="Grimwood J."/>
            <person name="MohdZainudin N."/>
            <person name="Xue C."/>
            <person name="Wang R."/>
            <person name="Manning V.A."/>
            <person name="Dhillon B."/>
            <person name="Tu Z.J."/>
            <person name="Steffenson B.J."/>
            <person name="Salamov A."/>
            <person name="Sun H."/>
            <person name="Lowry S."/>
            <person name="LaButti K."/>
            <person name="Han J."/>
            <person name="Copeland A."/>
            <person name="Lindquist E."/>
            <person name="Barry K."/>
            <person name="Schmutz J."/>
            <person name="Baker S.E."/>
            <person name="Ciuffetti L.M."/>
            <person name="Grigoriev I.V."/>
            <person name="Zhong S."/>
            <person name="Turgeon B.G."/>
        </authorList>
    </citation>
    <scope>NUCLEOTIDE SEQUENCE [LARGE SCALE GENOMIC DNA]</scope>
    <source>
        <strain evidence="3">28A</strain>
    </source>
</reference>
<feature type="compositionally biased region" description="Basic and acidic residues" evidence="1">
    <location>
        <begin position="481"/>
        <end position="501"/>
    </location>
</feature>
<organism evidence="2 3">
    <name type="scientific">Exserohilum turcicum (strain 28A)</name>
    <name type="common">Northern leaf blight fungus</name>
    <name type="synonym">Setosphaeria turcica</name>
    <dbReference type="NCBI Taxonomy" id="671987"/>
    <lineage>
        <taxon>Eukaryota</taxon>
        <taxon>Fungi</taxon>
        <taxon>Dikarya</taxon>
        <taxon>Ascomycota</taxon>
        <taxon>Pezizomycotina</taxon>
        <taxon>Dothideomycetes</taxon>
        <taxon>Pleosporomycetidae</taxon>
        <taxon>Pleosporales</taxon>
        <taxon>Pleosporineae</taxon>
        <taxon>Pleosporaceae</taxon>
        <taxon>Exserohilum</taxon>
    </lineage>
</organism>
<dbReference type="EMBL" id="KB908855">
    <property type="protein sequence ID" value="EOA82262.1"/>
    <property type="molecule type" value="Genomic_DNA"/>
</dbReference>
<name>R0K1G3_EXST2</name>
<sequence>MAPWLSSTYTPYMGPSFKGPLDLKPLDTVTPEDSFINEEVRMWYRNERARMQRDPERGFADMIYIPAGVRTRGMPRFWAPWIRWMEQDNSKIVQLVSEENGEETDDEEGSTIRIQCDAAWLREIHLSVQELHWLSTPGQLVTGSVLFTVLTLIVKGLADIRIMDPLLFNTRQNNTFPSRRRLTHFINHTDAESFKNALESGKGKAPKYDPTEAQEDTQKNDQRCQTEYESERATWTHSQDNSAAVLGATSSRPVMVEDFSSIPSQVLVAPDSIHSLEKVCKQRSRPDLAEFVSQIKHKDIRDRRKGVIALEDPDDITTYQRGMDEFCSALNKMELGDPEKVVRMFSVDEKTKMRVEKARDKLLKKSEKGQAEGEDDFFSRFQKLEIEKKPVTCSLMTYSQELQREHLTDTGDFSDIITAMNDDQKAVWLEGIRRKVSPEVRHLVTEKLLFDLYQRKIKASMEEAEAASTMTGEIKEESKEIEMMSGEAGDKKDAGDEKDVGGGEEAEDDSDDYDMDAADWEYYSSVVYASSDDEPPKTDVDKDIEFERWMERRYGTQI</sequence>
<feature type="region of interest" description="Disordered" evidence="1">
    <location>
        <begin position="481"/>
        <end position="515"/>
    </location>
</feature>
<keyword evidence="3" id="KW-1185">Reference proteome</keyword>
<dbReference type="RefSeq" id="XP_008030079.1">
    <property type="nucleotide sequence ID" value="XM_008031888.1"/>
</dbReference>
<evidence type="ECO:0000313" key="2">
    <source>
        <dbReference type="EMBL" id="EOA82262.1"/>
    </source>
</evidence>
<proteinExistence type="predicted"/>
<feature type="region of interest" description="Disordered" evidence="1">
    <location>
        <begin position="197"/>
        <end position="222"/>
    </location>
</feature>
<feature type="compositionally biased region" description="Acidic residues" evidence="1">
    <location>
        <begin position="502"/>
        <end position="515"/>
    </location>
</feature>
<gene>
    <name evidence="2" type="ORF">SETTUDRAFT_23506</name>
</gene>
<dbReference type="AlphaFoldDB" id="R0K1G3"/>
<accession>R0K1G3</accession>
<evidence type="ECO:0000256" key="1">
    <source>
        <dbReference type="SAM" id="MobiDB-lite"/>
    </source>
</evidence>
<feature type="compositionally biased region" description="Basic and acidic residues" evidence="1">
    <location>
        <begin position="206"/>
        <end position="222"/>
    </location>
</feature>
<dbReference type="HOGENOM" id="CLU_488484_0_0_1"/>
<dbReference type="GeneID" id="19402684"/>
<dbReference type="Proteomes" id="UP000016935">
    <property type="component" value="Unassembled WGS sequence"/>
</dbReference>
<evidence type="ECO:0000313" key="3">
    <source>
        <dbReference type="Proteomes" id="UP000016935"/>
    </source>
</evidence>
<reference evidence="2 3" key="1">
    <citation type="journal article" date="2012" name="PLoS Pathog.">
        <title>Diverse lifestyles and strategies of plant pathogenesis encoded in the genomes of eighteen Dothideomycetes fungi.</title>
        <authorList>
            <person name="Ohm R.A."/>
            <person name="Feau N."/>
            <person name="Henrissat B."/>
            <person name="Schoch C.L."/>
            <person name="Horwitz B.A."/>
            <person name="Barry K.W."/>
            <person name="Condon B.J."/>
            <person name="Copeland A.C."/>
            <person name="Dhillon B."/>
            <person name="Glaser F."/>
            <person name="Hesse C.N."/>
            <person name="Kosti I."/>
            <person name="LaButti K."/>
            <person name="Lindquist E.A."/>
            <person name="Lucas S."/>
            <person name="Salamov A.A."/>
            <person name="Bradshaw R.E."/>
            <person name="Ciuffetti L."/>
            <person name="Hamelin R.C."/>
            <person name="Kema G.H.J."/>
            <person name="Lawrence C."/>
            <person name="Scott J.A."/>
            <person name="Spatafora J.W."/>
            <person name="Turgeon B.G."/>
            <person name="de Wit P.J.G.M."/>
            <person name="Zhong S."/>
            <person name="Goodwin S.B."/>
            <person name="Grigoriev I.V."/>
        </authorList>
    </citation>
    <scope>NUCLEOTIDE SEQUENCE [LARGE SCALE GENOMIC DNA]</scope>
    <source>
        <strain evidence="3">28A</strain>
    </source>
</reference>
<protein>
    <submittedName>
        <fullName evidence="2">Uncharacterized protein</fullName>
    </submittedName>
</protein>